<dbReference type="Gene3D" id="1.10.10.10">
    <property type="entry name" value="Winged helix-like DNA-binding domain superfamily/Winged helix DNA-binding domain"/>
    <property type="match status" value="1"/>
</dbReference>
<dbReference type="InterPro" id="IPR036390">
    <property type="entry name" value="WH_DNA-bd_sf"/>
</dbReference>
<dbReference type="PANTHER" id="PTHR34293">
    <property type="entry name" value="HTH-TYPE TRANSCRIPTIONAL REGULATOR TRMBL2"/>
    <property type="match status" value="1"/>
</dbReference>
<organism evidence="4 5">
    <name type="scientific">Gottschalkia purinilytica</name>
    <name type="common">Clostridium purinilyticum</name>
    <dbReference type="NCBI Taxonomy" id="1503"/>
    <lineage>
        <taxon>Bacteria</taxon>
        <taxon>Bacillati</taxon>
        <taxon>Bacillota</taxon>
        <taxon>Tissierellia</taxon>
        <taxon>Tissierellales</taxon>
        <taxon>Gottschalkiaceae</taxon>
        <taxon>Gottschalkia</taxon>
    </lineage>
</organism>
<dbReference type="EMBL" id="LGSS01000008">
    <property type="protein sequence ID" value="KNF08370.1"/>
    <property type="molecule type" value="Genomic_DNA"/>
</dbReference>
<feature type="coiled-coil region" evidence="1">
    <location>
        <begin position="244"/>
        <end position="271"/>
    </location>
</feature>
<dbReference type="InterPro" id="IPR036388">
    <property type="entry name" value="WH-like_DNA-bd_sf"/>
</dbReference>
<evidence type="ECO:0008006" key="6">
    <source>
        <dbReference type="Google" id="ProtNLM"/>
    </source>
</evidence>
<dbReference type="Pfam" id="PF11495">
    <property type="entry name" value="Regulator_TrmB"/>
    <property type="match status" value="1"/>
</dbReference>
<sequence length="277" mass="33017">MNKNIGIIEDMKMLGLSEYEIKAYLNLLEYYPVNGYTLSKKSGIPRSRIYEVLENLKNKQIVFEEKDDKNTYYQPLNPKLLIKKFKQNFDNVLDNIEQYTDNIYSEENSDNKLIVIKGRNKVIDYLNLLISDATKRISLSIWEEEINDIYHSLYNAINRGVVVKGIYFGRNNPFKELVTHRRIERYLSEKKERYMTVTIDGVHVIYGVVSRGEESKVTWAKDIDFVDMSEDYISHDLMVNLYSNKLSKNEREEYENFLDNVRKEYFNYTEEEFNNFK</sequence>
<evidence type="ECO:0000313" key="5">
    <source>
        <dbReference type="Proteomes" id="UP000037267"/>
    </source>
</evidence>
<dbReference type="AlphaFoldDB" id="A0A0L0WAL9"/>
<feature type="domain" description="Transcription regulator TrmB C-terminal" evidence="3">
    <location>
        <begin position="113"/>
        <end position="215"/>
    </location>
</feature>
<feature type="domain" description="Transcription regulator TrmB N-terminal" evidence="2">
    <location>
        <begin position="11"/>
        <end position="78"/>
    </location>
</feature>
<dbReference type="InterPro" id="IPR021586">
    <property type="entry name" value="Tscrpt_reg_TrmB_C"/>
</dbReference>
<dbReference type="Proteomes" id="UP000037267">
    <property type="component" value="Unassembled WGS sequence"/>
</dbReference>
<evidence type="ECO:0000313" key="4">
    <source>
        <dbReference type="EMBL" id="KNF08370.1"/>
    </source>
</evidence>
<dbReference type="OrthoDB" id="1493540at2"/>
<proteinExistence type="predicted"/>
<evidence type="ECO:0000256" key="1">
    <source>
        <dbReference type="SAM" id="Coils"/>
    </source>
</evidence>
<accession>A0A0L0WAL9</accession>
<dbReference type="CDD" id="cd09124">
    <property type="entry name" value="PLDc_like_TrmB_middle"/>
    <property type="match status" value="1"/>
</dbReference>
<reference evidence="5" key="1">
    <citation type="submission" date="2015-07" db="EMBL/GenBank/DDBJ databases">
        <title>Draft genome sequence of the purine-degrading Gottschalkia purinilyticum DSM 1384 (formerly Clostridium purinilyticum).</title>
        <authorList>
            <person name="Poehlein A."/>
            <person name="Schiel-Bengelsdorf B."/>
            <person name="Bengelsdorf F.R."/>
            <person name="Daniel R."/>
            <person name="Duerre P."/>
        </authorList>
    </citation>
    <scope>NUCLEOTIDE SEQUENCE [LARGE SCALE GENOMIC DNA]</scope>
    <source>
        <strain evidence="5">DSM 1384</strain>
    </source>
</reference>
<dbReference type="PANTHER" id="PTHR34293:SF1">
    <property type="entry name" value="HTH-TYPE TRANSCRIPTIONAL REGULATOR TRMBL2"/>
    <property type="match status" value="1"/>
</dbReference>
<dbReference type="STRING" id="1503.CLPU_8c01350"/>
<dbReference type="RefSeq" id="WP_050355467.1">
    <property type="nucleotide sequence ID" value="NZ_LGSS01000008.1"/>
</dbReference>
<dbReference type="SUPFAM" id="SSF46785">
    <property type="entry name" value="Winged helix' DNA-binding domain"/>
    <property type="match status" value="1"/>
</dbReference>
<protein>
    <recommendedName>
        <fullName evidence="6">Transcriptional regulator</fullName>
    </recommendedName>
</protein>
<evidence type="ECO:0000259" key="3">
    <source>
        <dbReference type="Pfam" id="PF11495"/>
    </source>
</evidence>
<keyword evidence="1" id="KW-0175">Coiled coil</keyword>
<name>A0A0L0WAL9_GOTPU</name>
<comment type="caution">
    <text evidence="4">The sequence shown here is derived from an EMBL/GenBank/DDBJ whole genome shotgun (WGS) entry which is preliminary data.</text>
</comment>
<keyword evidence="5" id="KW-1185">Reference proteome</keyword>
<dbReference type="InterPro" id="IPR051797">
    <property type="entry name" value="TrmB-like"/>
</dbReference>
<dbReference type="InterPro" id="IPR002831">
    <property type="entry name" value="Tscrpt_reg_TrmB_N"/>
</dbReference>
<dbReference type="Pfam" id="PF01978">
    <property type="entry name" value="TrmB"/>
    <property type="match status" value="1"/>
</dbReference>
<evidence type="ECO:0000259" key="2">
    <source>
        <dbReference type="Pfam" id="PF01978"/>
    </source>
</evidence>
<gene>
    <name evidence="4" type="ORF">CLPU_8c01350</name>
</gene>